<evidence type="ECO:0000313" key="2">
    <source>
        <dbReference type="Proteomes" id="UP000276133"/>
    </source>
</evidence>
<evidence type="ECO:0000313" key="1">
    <source>
        <dbReference type="EMBL" id="RNA13135.1"/>
    </source>
</evidence>
<gene>
    <name evidence="1" type="ORF">BpHYR1_053840</name>
</gene>
<dbReference type="AlphaFoldDB" id="A0A3M7QQ78"/>
<name>A0A3M7QQ78_BRAPC</name>
<dbReference type="Proteomes" id="UP000276133">
    <property type="component" value="Unassembled WGS sequence"/>
</dbReference>
<reference evidence="1 2" key="1">
    <citation type="journal article" date="2018" name="Sci. Rep.">
        <title>Genomic signatures of local adaptation to the degree of environmental predictability in rotifers.</title>
        <authorList>
            <person name="Franch-Gras L."/>
            <person name="Hahn C."/>
            <person name="Garcia-Roger E.M."/>
            <person name="Carmona M.J."/>
            <person name="Serra M."/>
            <person name="Gomez A."/>
        </authorList>
    </citation>
    <scope>NUCLEOTIDE SEQUENCE [LARGE SCALE GENOMIC DNA]</scope>
    <source>
        <strain evidence="1">HYR1</strain>
    </source>
</reference>
<proteinExistence type="predicted"/>
<organism evidence="1 2">
    <name type="scientific">Brachionus plicatilis</name>
    <name type="common">Marine rotifer</name>
    <name type="synonym">Brachionus muelleri</name>
    <dbReference type="NCBI Taxonomy" id="10195"/>
    <lineage>
        <taxon>Eukaryota</taxon>
        <taxon>Metazoa</taxon>
        <taxon>Spiralia</taxon>
        <taxon>Gnathifera</taxon>
        <taxon>Rotifera</taxon>
        <taxon>Eurotatoria</taxon>
        <taxon>Monogononta</taxon>
        <taxon>Pseudotrocha</taxon>
        <taxon>Ploima</taxon>
        <taxon>Brachionidae</taxon>
        <taxon>Brachionus</taxon>
    </lineage>
</organism>
<sequence length="103" mass="12271">MTKLDTRLKQLFLKFITGKRRNDLLFYILYSQLMQAEKKVYTVLNCLGPRPKLYFLKKKKKNNVLSLHKNFALYNICNYTFLRNDSHRNISKTGSQTLKCNEC</sequence>
<dbReference type="EMBL" id="REGN01005498">
    <property type="protein sequence ID" value="RNA13135.1"/>
    <property type="molecule type" value="Genomic_DNA"/>
</dbReference>
<comment type="caution">
    <text evidence="1">The sequence shown here is derived from an EMBL/GenBank/DDBJ whole genome shotgun (WGS) entry which is preliminary data.</text>
</comment>
<keyword evidence="2" id="KW-1185">Reference proteome</keyword>
<accession>A0A3M7QQ78</accession>
<protein>
    <submittedName>
        <fullName evidence="1">Uncharacterized protein</fullName>
    </submittedName>
</protein>